<evidence type="ECO:0000313" key="2">
    <source>
        <dbReference type="Proteomes" id="UP000220480"/>
    </source>
</evidence>
<comment type="caution">
    <text evidence="1">The sequence shown here is derived from an EMBL/GenBank/DDBJ whole genome shotgun (WGS) entry which is preliminary data.</text>
</comment>
<reference evidence="1 2" key="1">
    <citation type="journal article" date="2017" name="Front. Microbiol.">
        <title>New Insights into the Diversity of the Genus Faecalibacterium.</title>
        <authorList>
            <person name="Benevides L."/>
            <person name="Burman S."/>
            <person name="Martin R."/>
            <person name="Robert V."/>
            <person name="Thomas M."/>
            <person name="Miquel S."/>
            <person name="Chain F."/>
            <person name="Sokol H."/>
            <person name="Bermudez-Humaran L.G."/>
            <person name="Morrison M."/>
            <person name="Langella P."/>
            <person name="Azevedo V.A."/>
            <person name="Chatel J.M."/>
            <person name="Soares S."/>
        </authorList>
    </citation>
    <scope>NUCLEOTIDE SEQUENCE [LARGE SCALE GENOMIC DNA]</scope>
    <source>
        <strain evidence="1 2">CNCM I 4644</strain>
    </source>
</reference>
<accession>A0A2A7AXL5</accession>
<gene>
    <name evidence="1" type="ORF">CGS59_09470</name>
</gene>
<dbReference type="Proteomes" id="UP000220480">
    <property type="component" value="Unassembled WGS sequence"/>
</dbReference>
<protein>
    <submittedName>
        <fullName evidence="1">Uncharacterized protein</fullName>
    </submittedName>
</protein>
<dbReference type="RefSeq" id="WP_097779753.1">
    <property type="nucleotide sequence ID" value="NZ_NMTZ01000020.1"/>
</dbReference>
<proteinExistence type="predicted"/>
<name>A0A2A7AXL5_9FIRM</name>
<sequence length="77" mass="8787">MYVTTYKADGTITSIGKVNDSFPVDREHPPDGLLYTDEIPDGRGIILQYRIQNGEFVYSPQPITTEDKTEEEEVTYQ</sequence>
<organism evidence="1 2">
    <name type="scientific">Faecalibacterium prausnitzii</name>
    <dbReference type="NCBI Taxonomy" id="853"/>
    <lineage>
        <taxon>Bacteria</taxon>
        <taxon>Bacillati</taxon>
        <taxon>Bacillota</taxon>
        <taxon>Clostridia</taxon>
        <taxon>Eubacteriales</taxon>
        <taxon>Oscillospiraceae</taxon>
        <taxon>Faecalibacterium</taxon>
    </lineage>
</organism>
<dbReference type="AlphaFoldDB" id="A0A2A7AXL5"/>
<dbReference type="EMBL" id="NMTZ01000020">
    <property type="protein sequence ID" value="PDX83830.1"/>
    <property type="molecule type" value="Genomic_DNA"/>
</dbReference>
<evidence type="ECO:0000313" key="1">
    <source>
        <dbReference type="EMBL" id="PDX83830.1"/>
    </source>
</evidence>